<keyword evidence="1" id="KW-0614">Plasmid</keyword>
<geneLocation type="plasmid" evidence="1 2">
    <name>unnamed</name>
</geneLocation>
<evidence type="ECO:0000313" key="2">
    <source>
        <dbReference type="Proteomes" id="UP001065265"/>
    </source>
</evidence>
<organism evidence="1 2">
    <name type="scientific">Qipengyuania spongiae</name>
    <dbReference type="NCBI Taxonomy" id="2909673"/>
    <lineage>
        <taxon>Bacteria</taxon>
        <taxon>Pseudomonadati</taxon>
        <taxon>Pseudomonadota</taxon>
        <taxon>Alphaproteobacteria</taxon>
        <taxon>Sphingomonadales</taxon>
        <taxon>Erythrobacteraceae</taxon>
        <taxon>Qipengyuania</taxon>
    </lineage>
</organism>
<proteinExistence type="predicted"/>
<name>A0ABY5T207_9SPHN</name>
<reference evidence="1" key="1">
    <citation type="submission" date="2022-02" db="EMBL/GenBank/DDBJ databases">
        <title>Qipengyuania spongiae sp. nov., isolated from marine sponge.</title>
        <authorList>
            <person name="Li Z."/>
            <person name="Zhang M."/>
        </authorList>
    </citation>
    <scope>NUCLEOTIDE SEQUENCE</scope>
    <source>
        <strain evidence="1">PHS-Z21</strain>
        <plasmid evidence="1">unnamed</plasmid>
    </source>
</reference>
<dbReference type="RefSeq" id="WP_265561549.1">
    <property type="nucleotide sequence ID" value="NZ_CP092472.1"/>
</dbReference>
<sequence length="374" mass="39594">MAIGLFAGSQGFAFVIADRQPQLALQINSKQPQALANVAANSLSTNEGGDRSEIARRQVEEVIKLDPMQVRALVASALLQQAQNPDSARSLMAHAQSLSRRNLSVQLWWIEYWAARGDVARTLQHYDIAMRTGSSAPGILYPILVSASTDPVVAAELARVLAGNPNWGDQLVQQIAQSSTNLSGVANLFVAMSETGAPISNAALSTATARMVEADSLPDAWRAYRASRPKQADQPVRNTAFVSENSSPTMFDWQPQSGSPSASIGNGTMHLAAAAGVSGVAARQITTLSPGIWQVEFRHDGRDLGDLPYLTATCVGSGAVLGRSQSAGQSVERLTFTVPKGCVFQDLAFTLPISDRPGGASANVRELTVKRGAA</sequence>
<evidence type="ECO:0008006" key="3">
    <source>
        <dbReference type="Google" id="ProtNLM"/>
    </source>
</evidence>
<protein>
    <recommendedName>
        <fullName evidence="3">Tetratricopeptide repeat protein</fullName>
    </recommendedName>
</protein>
<dbReference type="Gene3D" id="1.25.40.10">
    <property type="entry name" value="Tetratricopeptide repeat domain"/>
    <property type="match status" value="1"/>
</dbReference>
<accession>A0ABY5T207</accession>
<keyword evidence="2" id="KW-1185">Reference proteome</keyword>
<dbReference type="InterPro" id="IPR011990">
    <property type="entry name" value="TPR-like_helical_dom_sf"/>
</dbReference>
<evidence type="ECO:0000313" key="1">
    <source>
        <dbReference type="EMBL" id="UVI40847.1"/>
    </source>
</evidence>
<dbReference type="Proteomes" id="UP001065265">
    <property type="component" value="Plasmid unnamed"/>
</dbReference>
<dbReference type="EMBL" id="CP092472">
    <property type="protein sequence ID" value="UVI40847.1"/>
    <property type="molecule type" value="Genomic_DNA"/>
</dbReference>
<gene>
    <name evidence="1" type="ORF">L1F33_14405</name>
</gene>